<dbReference type="PANTHER" id="PTHR43636">
    <property type="entry name" value="ELONGATION FACTOR G, MITOCHONDRIAL"/>
    <property type="match status" value="1"/>
</dbReference>
<proteinExistence type="predicted"/>
<dbReference type="InterPro" id="IPR020568">
    <property type="entry name" value="Ribosomal_Su5_D2-typ_SF"/>
</dbReference>
<dbReference type="OrthoDB" id="198619at2759"/>
<dbReference type="Pfam" id="PF14492">
    <property type="entry name" value="EFG_III"/>
    <property type="match status" value="1"/>
</dbReference>
<evidence type="ECO:0000256" key="2">
    <source>
        <dbReference type="ARBA" id="ARBA00022768"/>
    </source>
</evidence>
<keyword evidence="1" id="KW-0547">Nucleotide-binding</keyword>
<dbReference type="GO" id="GO:0003924">
    <property type="term" value="F:GTPase activity"/>
    <property type="evidence" value="ECO:0007669"/>
    <property type="project" value="TreeGrafter"/>
</dbReference>
<dbReference type="GO" id="GO:0070125">
    <property type="term" value="P:mitochondrial translational elongation"/>
    <property type="evidence" value="ECO:0007669"/>
    <property type="project" value="TreeGrafter"/>
</dbReference>
<dbReference type="InterPro" id="IPR041095">
    <property type="entry name" value="EFG_II"/>
</dbReference>
<name>A0A0C2XCQ1_AMAMK</name>
<evidence type="ECO:0000259" key="6">
    <source>
        <dbReference type="SMART" id="SM00889"/>
    </source>
</evidence>
<dbReference type="SMART" id="SM00889">
    <property type="entry name" value="EFG_IV"/>
    <property type="match status" value="1"/>
</dbReference>
<gene>
    <name evidence="7" type="ORF">M378DRAFT_9458</name>
</gene>
<dbReference type="EMBL" id="KN818232">
    <property type="protein sequence ID" value="KIL67196.1"/>
    <property type="molecule type" value="Genomic_DNA"/>
</dbReference>
<protein>
    <recommendedName>
        <fullName evidence="6">Translation elongation factor EFG/EF2 domain-containing protein</fullName>
    </recommendedName>
</protein>
<dbReference type="InterPro" id="IPR014721">
    <property type="entry name" value="Ribsml_uS5_D2-typ_fold_subgr"/>
</dbReference>
<dbReference type="PANTHER" id="PTHR43636:SF2">
    <property type="entry name" value="ELONGATION FACTOR G, MITOCHONDRIAL"/>
    <property type="match status" value="1"/>
</dbReference>
<evidence type="ECO:0000313" key="8">
    <source>
        <dbReference type="Proteomes" id="UP000054549"/>
    </source>
</evidence>
<evidence type="ECO:0000256" key="1">
    <source>
        <dbReference type="ARBA" id="ARBA00022741"/>
    </source>
</evidence>
<dbReference type="AlphaFoldDB" id="A0A0C2XCQ1"/>
<evidence type="ECO:0000256" key="4">
    <source>
        <dbReference type="ARBA" id="ARBA00023134"/>
    </source>
</evidence>
<keyword evidence="4" id="KW-0342">GTP-binding</keyword>
<dbReference type="Proteomes" id="UP000054549">
    <property type="component" value="Unassembled WGS sequence"/>
</dbReference>
<dbReference type="STRING" id="946122.A0A0C2XCQ1"/>
<dbReference type="Gene3D" id="3.30.70.870">
    <property type="entry name" value="Elongation Factor G (Translational Gtpase), domain 3"/>
    <property type="match status" value="1"/>
</dbReference>
<dbReference type="InParanoid" id="A0A0C2XCQ1"/>
<reference evidence="7 8" key="1">
    <citation type="submission" date="2014-04" db="EMBL/GenBank/DDBJ databases">
        <title>Evolutionary Origins and Diversification of the Mycorrhizal Mutualists.</title>
        <authorList>
            <consortium name="DOE Joint Genome Institute"/>
            <consortium name="Mycorrhizal Genomics Consortium"/>
            <person name="Kohler A."/>
            <person name="Kuo A."/>
            <person name="Nagy L.G."/>
            <person name="Floudas D."/>
            <person name="Copeland A."/>
            <person name="Barry K.W."/>
            <person name="Cichocki N."/>
            <person name="Veneault-Fourrey C."/>
            <person name="LaButti K."/>
            <person name="Lindquist E.A."/>
            <person name="Lipzen A."/>
            <person name="Lundell T."/>
            <person name="Morin E."/>
            <person name="Murat C."/>
            <person name="Riley R."/>
            <person name="Ohm R."/>
            <person name="Sun H."/>
            <person name="Tunlid A."/>
            <person name="Henrissat B."/>
            <person name="Grigoriev I.V."/>
            <person name="Hibbett D.S."/>
            <person name="Martin F."/>
        </authorList>
    </citation>
    <scope>NUCLEOTIDE SEQUENCE [LARGE SCALE GENOMIC DNA]</scope>
    <source>
        <strain evidence="7 8">Koide BX008</strain>
    </source>
</reference>
<keyword evidence="8" id="KW-1185">Reference proteome</keyword>
<feature type="domain" description="Translation elongation factor EFG/EF2" evidence="6">
    <location>
        <begin position="71"/>
        <end position="175"/>
    </location>
</feature>
<organism evidence="7 8">
    <name type="scientific">Amanita muscaria (strain Koide BX008)</name>
    <dbReference type="NCBI Taxonomy" id="946122"/>
    <lineage>
        <taxon>Eukaryota</taxon>
        <taxon>Fungi</taxon>
        <taxon>Dikarya</taxon>
        <taxon>Basidiomycota</taxon>
        <taxon>Agaricomycotina</taxon>
        <taxon>Agaricomycetes</taxon>
        <taxon>Agaricomycetidae</taxon>
        <taxon>Agaricales</taxon>
        <taxon>Pluteineae</taxon>
        <taxon>Amanitaceae</taxon>
        <taxon>Amanita</taxon>
    </lineage>
</organism>
<keyword evidence="2" id="KW-0251">Elongation factor</keyword>
<evidence type="ECO:0000313" key="7">
    <source>
        <dbReference type="EMBL" id="KIL67196.1"/>
    </source>
</evidence>
<dbReference type="SUPFAM" id="SSF54211">
    <property type="entry name" value="Ribosomal protein S5 domain 2-like"/>
    <property type="match status" value="1"/>
</dbReference>
<evidence type="ECO:0000256" key="3">
    <source>
        <dbReference type="ARBA" id="ARBA00022917"/>
    </source>
</evidence>
<keyword evidence="3" id="KW-0648">Protein biosynthesis</keyword>
<dbReference type="InterPro" id="IPR005517">
    <property type="entry name" value="Transl_elong_EFG/EF2_IV"/>
</dbReference>
<sequence length="201" mass="22344">MFVSEPWPSKQRASKQLISSTFPKGGSYFQGSHRSSKRTNDHSGMGELHLETYVERMKREYNVDCTTGKLRVNFRETVIQRAEINYTHKRQTGAGQNARVVGYIEPTEYGPEPGKDVGFENVVMGGIYEALEGNLSGSTISGCHLVLKEEAFHAVELVFRLATIGAVREAYKSARPVILVPGPLHDRLAYICPLQAKSLEA</sequence>
<dbReference type="GO" id="GO:0003746">
    <property type="term" value="F:translation elongation factor activity"/>
    <property type="evidence" value="ECO:0007669"/>
    <property type="project" value="UniProtKB-KW"/>
</dbReference>
<dbReference type="SUPFAM" id="SSF54980">
    <property type="entry name" value="EF-G C-terminal domain-like"/>
    <property type="match status" value="1"/>
</dbReference>
<feature type="region of interest" description="Disordered" evidence="5">
    <location>
        <begin position="21"/>
        <end position="44"/>
    </location>
</feature>
<evidence type="ECO:0000256" key="5">
    <source>
        <dbReference type="SAM" id="MobiDB-lite"/>
    </source>
</evidence>
<dbReference type="HOGENOM" id="CLU_1360088_0_0_1"/>
<dbReference type="InterPro" id="IPR035647">
    <property type="entry name" value="EFG_III/V"/>
</dbReference>
<dbReference type="Pfam" id="PF03764">
    <property type="entry name" value="EFG_IV"/>
    <property type="match status" value="1"/>
</dbReference>
<accession>A0A0C2XCQ1</accession>
<dbReference type="GO" id="GO:0005525">
    <property type="term" value="F:GTP binding"/>
    <property type="evidence" value="ECO:0007669"/>
    <property type="project" value="UniProtKB-KW"/>
</dbReference>
<dbReference type="Gene3D" id="3.30.230.10">
    <property type="match status" value="1"/>
</dbReference>
<dbReference type="GO" id="GO:0005739">
    <property type="term" value="C:mitochondrion"/>
    <property type="evidence" value="ECO:0007669"/>
    <property type="project" value="TreeGrafter"/>
</dbReference>